<sequence>MAENDDRLVLRLEASITGLEKRLAKANSIVGRSMKQMQEITDRAQQKMAQSAEHSANAIGAEMDRLRAKYDPLFRASKLYETELEELNRALKVGAIDNRVYGESLTALNARYTAAAVGSRSLVVQGKNVSRMTPGLQAGIQNVAYQIGDFAVQVGAGTAASKALGMQMPQLLGGFGVLGAVLGAVVAIAVPLASSFIDLGEAGEDADKKLKELQSAVDAYRDAVREANLPTKELAEKYGTATFAAKEFLDVLKDINRFRAEEELNNTFSDLSQSYGDLRRVPGADPSDRIASIYQMMDALDITVGSANNLAKALNALGDANGPEEQMKAAEGLLKALEDALGPFDDMNQSAQDLYNSVAEAGRSAADLKAAMELADVSISTAASEAGRLADEIGRAVQNAAALAASGISDLARAKIEWQFRDDPIGKAGAITRQNFAETKPPQGDLMATKEWMAMRDEAVANAKETAEYAQQLENWRKEQAKLGRKSRGGGGRSKKEKESIFASSDDQLLRLERNLELLGKTDRQVAELEARWQLLDAAKERGLSLDMQIAGTGETVGQQIDKQAEAVGRLTEKYNEAKDRAEYFEGIQADIKDGLLDAIVAGEDFAGVLEDVAKSLAKAALNAVLFNEGPFSSGHGSGLLGSLFSGLGGLFKSEKGNAFGTSGAKPFAKGGSFTNSIVSSPTFFKFGSGGKKNGVMGEKDPEAVMPLVRAANGDLGVRAVREATGAGGGQVAGRVNVASDVRVYMDENGQWQAEVQRISRRESSSAVTTGLANYHRAMKRGGVGEMNKTFDQQKG</sequence>
<dbReference type="RefSeq" id="WP_045679242.1">
    <property type="nucleotide sequence ID" value="NZ_CP010803.1"/>
</dbReference>
<dbReference type="KEGG" id="mey:TM49_01540"/>
<feature type="region of interest" description="Disordered" evidence="1">
    <location>
        <begin position="480"/>
        <end position="501"/>
    </location>
</feature>
<gene>
    <name evidence="3" type="ORF">TM49_01540</name>
</gene>
<dbReference type="HOGENOM" id="CLU_309469_0_0_5"/>
<dbReference type="OrthoDB" id="8219583at2"/>
<evidence type="ECO:0000313" key="3">
    <source>
        <dbReference type="EMBL" id="AJY44663.1"/>
    </source>
</evidence>
<keyword evidence="2" id="KW-0812">Transmembrane</keyword>
<dbReference type="AlphaFoldDB" id="A0A0D5LMX5"/>
<organism evidence="3 4">
    <name type="scientific">Martelella endophytica</name>
    <dbReference type="NCBI Taxonomy" id="1486262"/>
    <lineage>
        <taxon>Bacteria</taxon>
        <taxon>Pseudomonadati</taxon>
        <taxon>Pseudomonadota</taxon>
        <taxon>Alphaproteobacteria</taxon>
        <taxon>Hyphomicrobiales</taxon>
        <taxon>Aurantimonadaceae</taxon>
        <taxon>Martelella</taxon>
    </lineage>
</organism>
<evidence type="ECO:0000256" key="2">
    <source>
        <dbReference type="SAM" id="Phobius"/>
    </source>
</evidence>
<proteinExistence type="predicted"/>
<keyword evidence="2" id="KW-0472">Membrane</keyword>
<evidence type="ECO:0000313" key="4">
    <source>
        <dbReference type="Proteomes" id="UP000032611"/>
    </source>
</evidence>
<name>A0A0D5LMX5_MAREN</name>
<reference evidence="3" key="1">
    <citation type="journal article" date="2015" name="Genome Announc.">
        <title>Complete genome sequence of Martelella endophytica YC6887, which has antifungal activity associated with a halophyte.</title>
        <authorList>
            <person name="Khan A."/>
            <person name="Khan H."/>
            <person name="Chung E.J."/>
            <person name="Hossain M.T."/>
            <person name="Chung Y.R."/>
        </authorList>
    </citation>
    <scope>NUCLEOTIDE SEQUENCE [LARGE SCALE GENOMIC DNA]</scope>
    <source>
        <strain evidence="3">YC6887</strain>
    </source>
</reference>
<dbReference type="PATRIC" id="fig|1486262.3.peg.317"/>
<accession>A0A0D5LMX5</accession>
<keyword evidence="4" id="KW-1185">Reference proteome</keyword>
<keyword evidence="2" id="KW-1133">Transmembrane helix</keyword>
<evidence type="ECO:0000256" key="1">
    <source>
        <dbReference type="SAM" id="MobiDB-lite"/>
    </source>
</evidence>
<evidence type="ECO:0008006" key="5">
    <source>
        <dbReference type="Google" id="ProtNLM"/>
    </source>
</evidence>
<dbReference type="STRING" id="1486262.TM49_01540"/>
<dbReference type="Proteomes" id="UP000032611">
    <property type="component" value="Chromosome"/>
</dbReference>
<dbReference type="EMBL" id="CP010803">
    <property type="protein sequence ID" value="AJY44663.1"/>
    <property type="molecule type" value="Genomic_DNA"/>
</dbReference>
<feature type="transmembrane region" description="Helical" evidence="2">
    <location>
        <begin position="171"/>
        <end position="193"/>
    </location>
</feature>
<protein>
    <recommendedName>
        <fullName evidence="5">Bacteriophage tail tape measure N-terminal domain-containing protein</fullName>
    </recommendedName>
</protein>